<comment type="caution">
    <text evidence="9">The sequence shown here is derived from an EMBL/GenBank/DDBJ whole genome shotgun (WGS) entry which is preliminary data.</text>
</comment>
<keyword evidence="2" id="KW-0479">Metal-binding</keyword>
<dbReference type="InterPro" id="IPR013087">
    <property type="entry name" value="Znf_C2H2_type"/>
</dbReference>
<dbReference type="SUPFAM" id="SSF57667">
    <property type="entry name" value="beta-beta-alpha zinc fingers"/>
    <property type="match status" value="1"/>
</dbReference>
<dbReference type="OMA" id="SRPESHK"/>
<dbReference type="GO" id="GO:0005634">
    <property type="term" value="C:nucleus"/>
    <property type="evidence" value="ECO:0007669"/>
    <property type="project" value="UniProtKB-SubCell"/>
</dbReference>
<reference evidence="9 10" key="1">
    <citation type="journal article" date="2017" name="Mol. Plant">
        <title>The Genome of Medicinal Plant Macleaya cordata Provides New Insights into Benzylisoquinoline Alkaloids Metabolism.</title>
        <authorList>
            <person name="Liu X."/>
            <person name="Liu Y."/>
            <person name="Huang P."/>
            <person name="Ma Y."/>
            <person name="Qing Z."/>
            <person name="Tang Q."/>
            <person name="Cao H."/>
            <person name="Cheng P."/>
            <person name="Zheng Y."/>
            <person name="Yuan Z."/>
            <person name="Zhou Y."/>
            <person name="Liu J."/>
            <person name="Tang Z."/>
            <person name="Zhuo Y."/>
            <person name="Zhang Y."/>
            <person name="Yu L."/>
            <person name="Huang J."/>
            <person name="Yang P."/>
            <person name="Peng Q."/>
            <person name="Zhang J."/>
            <person name="Jiang W."/>
            <person name="Zhang Z."/>
            <person name="Lin K."/>
            <person name="Ro D.K."/>
            <person name="Chen X."/>
            <person name="Xiong X."/>
            <person name="Shang Y."/>
            <person name="Huang S."/>
            <person name="Zeng J."/>
        </authorList>
    </citation>
    <scope>NUCLEOTIDE SEQUENCE [LARGE SCALE GENOMIC DNA]</scope>
    <source>
        <strain evidence="10">cv. BLH2017</strain>
        <tissue evidence="9">Root</tissue>
    </source>
</reference>
<dbReference type="InterPro" id="IPR036236">
    <property type="entry name" value="Znf_C2H2_sf"/>
</dbReference>
<dbReference type="Proteomes" id="UP000195402">
    <property type="component" value="Unassembled WGS sequence"/>
</dbReference>
<gene>
    <name evidence="9" type="ORF">BVC80_881g20</name>
</gene>
<evidence type="ECO:0000256" key="1">
    <source>
        <dbReference type="ARBA" id="ARBA00004123"/>
    </source>
</evidence>
<dbReference type="PROSITE" id="PS00028">
    <property type="entry name" value="ZINC_FINGER_C2H2_1"/>
    <property type="match status" value="1"/>
</dbReference>
<protein>
    <submittedName>
        <fullName evidence="9">Zinc finger protein</fullName>
    </submittedName>
</protein>
<accession>A0A200RD98</accession>
<evidence type="ECO:0000313" key="10">
    <source>
        <dbReference type="Proteomes" id="UP000195402"/>
    </source>
</evidence>
<evidence type="ECO:0000259" key="8">
    <source>
        <dbReference type="PROSITE" id="PS50157"/>
    </source>
</evidence>
<organism evidence="9 10">
    <name type="scientific">Macleaya cordata</name>
    <name type="common">Five-seeded plume-poppy</name>
    <name type="synonym">Bocconia cordata</name>
    <dbReference type="NCBI Taxonomy" id="56857"/>
    <lineage>
        <taxon>Eukaryota</taxon>
        <taxon>Viridiplantae</taxon>
        <taxon>Streptophyta</taxon>
        <taxon>Embryophyta</taxon>
        <taxon>Tracheophyta</taxon>
        <taxon>Spermatophyta</taxon>
        <taxon>Magnoliopsida</taxon>
        <taxon>Ranunculales</taxon>
        <taxon>Papaveraceae</taxon>
        <taxon>Papaveroideae</taxon>
        <taxon>Macleaya</taxon>
    </lineage>
</organism>
<evidence type="ECO:0000256" key="2">
    <source>
        <dbReference type="ARBA" id="ARBA00022723"/>
    </source>
</evidence>
<name>A0A200RD98_MACCD</name>
<evidence type="ECO:0000256" key="4">
    <source>
        <dbReference type="ARBA" id="ARBA00022833"/>
    </source>
</evidence>
<feature type="domain" description="C2H2-type" evidence="8">
    <location>
        <begin position="105"/>
        <end position="132"/>
    </location>
</feature>
<dbReference type="STRING" id="56857.A0A200RD98"/>
<keyword evidence="4" id="KW-0862">Zinc</keyword>
<dbReference type="InterPro" id="IPR044246">
    <property type="entry name" value="ZFP3-like"/>
</dbReference>
<dbReference type="PROSITE" id="PS50157">
    <property type="entry name" value="ZINC_FINGER_C2H2_2"/>
    <property type="match status" value="1"/>
</dbReference>
<evidence type="ECO:0000256" key="3">
    <source>
        <dbReference type="ARBA" id="ARBA00022771"/>
    </source>
</evidence>
<dbReference type="Gene3D" id="3.30.160.60">
    <property type="entry name" value="Classic Zinc Finger"/>
    <property type="match status" value="1"/>
</dbReference>
<sequence length="289" mass="31550">MAGLRLLEAAACLSTTSTISASEESPCKDFINDKKKKMMMINQEDQAVPKLQNPIKNDHFLDLKLSNNKQFESGSSKIQPTLMDVGSSRPAGSSTGVKKKETRVFYCNFCRRKFYSSQALGGHQNAHKRERSLAKRGQPIDSLGFGYPHSLLNPYPSLAPYPLHHGSSFNRSLGGVRMPSTVHKPYYSWPTLGGLRYGNGGGGWNRPTMLNPQPGRVGNLGIQMPSAARLDGFGTNTVRSGGGPPPTTPISNNRPSNAVGGGRIWDGGRLETRQKEPEPKEELDLTLKL</sequence>
<keyword evidence="3 6" id="KW-0863">Zinc-finger</keyword>
<dbReference type="OrthoDB" id="1736050at2759"/>
<evidence type="ECO:0000256" key="5">
    <source>
        <dbReference type="ARBA" id="ARBA00023242"/>
    </source>
</evidence>
<evidence type="ECO:0000256" key="7">
    <source>
        <dbReference type="SAM" id="MobiDB-lite"/>
    </source>
</evidence>
<dbReference type="EMBL" id="MVGT01000059">
    <property type="protein sequence ID" value="OVA20671.1"/>
    <property type="molecule type" value="Genomic_DNA"/>
</dbReference>
<keyword evidence="10" id="KW-1185">Reference proteome</keyword>
<feature type="compositionally biased region" description="Basic and acidic residues" evidence="7">
    <location>
        <begin position="266"/>
        <end position="289"/>
    </location>
</feature>
<evidence type="ECO:0000313" key="9">
    <source>
        <dbReference type="EMBL" id="OVA20671.1"/>
    </source>
</evidence>
<dbReference type="InParanoid" id="A0A200RD98"/>
<dbReference type="PANTHER" id="PTHR47287:SF9">
    <property type="entry name" value="ZINC FINGER PROTEIN 4-LIKE"/>
    <property type="match status" value="1"/>
</dbReference>
<dbReference type="GO" id="GO:0009788">
    <property type="term" value="P:negative regulation of abscisic acid-activated signaling pathway"/>
    <property type="evidence" value="ECO:0007669"/>
    <property type="project" value="InterPro"/>
</dbReference>
<dbReference type="GO" id="GO:0008270">
    <property type="term" value="F:zinc ion binding"/>
    <property type="evidence" value="ECO:0007669"/>
    <property type="project" value="UniProtKB-KW"/>
</dbReference>
<proteinExistence type="predicted"/>
<dbReference type="PANTHER" id="PTHR47287">
    <property type="entry name" value="C2H2 AND C2HC ZINC FINGERS SUPERFAMILY PROTEIN"/>
    <property type="match status" value="1"/>
</dbReference>
<keyword evidence="5" id="KW-0539">Nucleus</keyword>
<feature type="region of interest" description="Disordered" evidence="7">
    <location>
        <begin position="235"/>
        <end position="289"/>
    </location>
</feature>
<dbReference type="AlphaFoldDB" id="A0A200RD98"/>
<evidence type="ECO:0000256" key="6">
    <source>
        <dbReference type="PROSITE-ProRule" id="PRU00042"/>
    </source>
</evidence>
<comment type="subcellular location">
    <subcellularLocation>
        <location evidence="1">Nucleus</location>
    </subcellularLocation>
</comment>